<dbReference type="HOGENOM" id="CLU_023205_2_0_7"/>
<accession>A9GBA1</accession>
<dbReference type="EC" id="1.-.-.-" evidence="3"/>
<dbReference type="CDD" id="cd19091">
    <property type="entry name" value="AKR_PsAKR"/>
    <property type="match status" value="1"/>
</dbReference>
<dbReference type="SUPFAM" id="SSF51430">
    <property type="entry name" value="NAD(P)-linked oxidoreductase"/>
    <property type="match status" value="1"/>
</dbReference>
<sequence>MSGAPAPALRGCPHLARRRFMEFRQLGGSGFKVPVLSLGTGTFGGSNEFFRGWGASDVAEATRLVDVSLEAGMNMFDSADIYSDGLAEEILGHAIKGRRDKVILSTKATFRSGKGPNDVGSSRYHLIRSIEGSLRRLQTDYIDLFQLHGFDAVTPLEETLGTLDDLVRAGKIRYLGCSNFSGWHLMKSLAVSEKYGLSRYVAHQAYYSLVARDYEWELMPLALDQKVGAVVWSPLGWGRLTGKIRRGQPLPEVSRLRNKLSVEGGPQIDDEYLYGVVDALDAVAKETGKTVPQIALNWLLQRPSVANVIIGARNEEQLRQNLGAVGWNLAPEHIAKLDAASKAKLPYPYFHQTGFSERNPFPVAL</sequence>
<feature type="domain" description="NADP-dependent oxidoreductase" evidence="2">
    <location>
        <begin position="38"/>
        <end position="341"/>
    </location>
</feature>
<organism evidence="3 4">
    <name type="scientific">Sorangium cellulosum (strain So ce56)</name>
    <name type="common">Polyangium cellulosum (strain So ce56)</name>
    <dbReference type="NCBI Taxonomy" id="448385"/>
    <lineage>
        <taxon>Bacteria</taxon>
        <taxon>Pseudomonadati</taxon>
        <taxon>Myxococcota</taxon>
        <taxon>Polyangia</taxon>
        <taxon>Polyangiales</taxon>
        <taxon>Polyangiaceae</taxon>
        <taxon>Sorangium</taxon>
    </lineage>
</organism>
<dbReference type="PANTHER" id="PTHR43364">
    <property type="entry name" value="NADH-SPECIFIC METHYLGLYOXAL REDUCTASE-RELATED"/>
    <property type="match status" value="1"/>
</dbReference>
<dbReference type="GO" id="GO:0016491">
    <property type="term" value="F:oxidoreductase activity"/>
    <property type="evidence" value="ECO:0007669"/>
    <property type="project" value="UniProtKB-KW"/>
</dbReference>
<dbReference type="PRINTS" id="PR00069">
    <property type="entry name" value="ALDKETRDTASE"/>
</dbReference>
<dbReference type="Pfam" id="PF00248">
    <property type="entry name" value="Aldo_ket_red"/>
    <property type="match status" value="1"/>
</dbReference>
<evidence type="ECO:0000313" key="4">
    <source>
        <dbReference type="Proteomes" id="UP000002139"/>
    </source>
</evidence>
<keyword evidence="1 3" id="KW-0560">Oxidoreductase</keyword>
<evidence type="ECO:0000256" key="1">
    <source>
        <dbReference type="ARBA" id="ARBA00023002"/>
    </source>
</evidence>
<keyword evidence="4" id="KW-1185">Reference proteome</keyword>
<gene>
    <name evidence="3" type="ordered locus">sce2819</name>
</gene>
<dbReference type="InterPro" id="IPR023210">
    <property type="entry name" value="NADP_OxRdtase_dom"/>
</dbReference>
<evidence type="ECO:0000259" key="2">
    <source>
        <dbReference type="Pfam" id="PF00248"/>
    </source>
</evidence>
<dbReference type="InterPro" id="IPR020471">
    <property type="entry name" value="AKR"/>
</dbReference>
<dbReference type="EMBL" id="AM746676">
    <property type="protein sequence ID" value="CAN92978.1"/>
    <property type="molecule type" value="Genomic_DNA"/>
</dbReference>
<dbReference type="eggNOG" id="COG0667">
    <property type="taxonomic scope" value="Bacteria"/>
</dbReference>
<evidence type="ECO:0000313" key="3">
    <source>
        <dbReference type="EMBL" id="CAN92978.1"/>
    </source>
</evidence>
<dbReference type="STRING" id="448385.sce2819"/>
<dbReference type="InterPro" id="IPR036812">
    <property type="entry name" value="NAD(P)_OxRdtase_dom_sf"/>
</dbReference>
<dbReference type="Proteomes" id="UP000002139">
    <property type="component" value="Chromosome"/>
</dbReference>
<dbReference type="AlphaFoldDB" id="A9GBA1"/>
<dbReference type="FunFam" id="3.20.20.100:FF:000004">
    <property type="entry name" value="Oxidoreductase, aldo/keto reductase"/>
    <property type="match status" value="1"/>
</dbReference>
<reference evidence="3 4" key="1">
    <citation type="journal article" date="2007" name="Nat. Biotechnol.">
        <title>Complete genome sequence of the myxobacterium Sorangium cellulosum.</title>
        <authorList>
            <person name="Schneiker S."/>
            <person name="Perlova O."/>
            <person name="Kaiser O."/>
            <person name="Gerth K."/>
            <person name="Alici A."/>
            <person name="Altmeyer M.O."/>
            <person name="Bartels D."/>
            <person name="Bekel T."/>
            <person name="Beyer S."/>
            <person name="Bode E."/>
            <person name="Bode H.B."/>
            <person name="Bolten C.J."/>
            <person name="Choudhuri J.V."/>
            <person name="Doss S."/>
            <person name="Elnakady Y.A."/>
            <person name="Frank B."/>
            <person name="Gaigalat L."/>
            <person name="Goesmann A."/>
            <person name="Groeger C."/>
            <person name="Gross F."/>
            <person name="Jelsbak L."/>
            <person name="Jelsbak L."/>
            <person name="Kalinowski J."/>
            <person name="Kegler C."/>
            <person name="Knauber T."/>
            <person name="Konietzny S."/>
            <person name="Kopp M."/>
            <person name="Krause L."/>
            <person name="Krug D."/>
            <person name="Linke B."/>
            <person name="Mahmud T."/>
            <person name="Martinez-Arias R."/>
            <person name="McHardy A.C."/>
            <person name="Merai M."/>
            <person name="Meyer F."/>
            <person name="Mormann S."/>
            <person name="Munoz-Dorado J."/>
            <person name="Perez J."/>
            <person name="Pradella S."/>
            <person name="Rachid S."/>
            <person name="Raddatz G."/>
            <person name="Rosenau F."/>
            <person name="Rueckert C."/>
            <person name="Sasse F."/>
            <person name="Scharfe M."/>
            <person name="Schuster S.C."/>
            <person name="Suen G."/>
            <person name="Treuner-Lange A."/>
            <person name="Velicer G.J."/>
            <person name="Vorholter F.-J."/>
            <person name="Weissman K.J."/>
            <person name="Welch R.D."/>
            <person name="Wenzel S.C."/>
            <person name="Whitworth D.E."/>
            <person name="Wilhelm S."/>
            <person name="Wittmann C."/>
            <person name="Bloecker H."/>
            <person name="Puehler A."/>
            <person name="Mueller R."/>
        </authorList>
    </citation>
    <scope>NUCLEOTIDE SEQUENCE [LARGE SCALE GENOMIC DNA]</scope>
    <source>
        <strain evidence="4">So ce56</strain>
    </source>
</reference>
<dbReference type="PANTHER" id="PTHR43364:SF18">
    <property type="entry name" value="OXIDOREDUCTASE"/>
    <property type="match status" value="1"/>
</dbReference>
<dbReference type="KEGG" id="scl:sce2819"/>
<dbReference type="GO" id="GO:0005829">
    <property type="term" value="C:cytosol"/>
    <property type="evidence" value="ECO:0007669"/>
    <property type="project" value="TreeGrafter"/>
</dbReference>
<name>A9GBA1_SORC5</name>
<protein>
    <submittedName>
        <fullName evidence="3">Oxidoreductase</fullName>
        <ecNumber evidence="3">1.-.-.-</ecNumber>
    </submittedName>
</protein>
<proteinExistence type="predicted"/>
<dbReference type="InterPro" id="IPR050523">
    <property type="entry name" value="AKR_Detox_Biosynth"/>
</dbReference>
<dbReference type="Gene3D" id="3.20.20.100">
    <property type="entry name" value="NADP-dependent oxidoreductase domain"/>
    <property type="match status" value="1"/>
</dbReference>